<dbReference type="Proteomes" id="UP000681720">
    <property type="component" value="Unassembled WGS sequence"/>
</dbReference>
<evidence type="ECO:0000259" key="2">
    <source>
        <dbReference type="PROSITE" id="PS50095"/>
    </source>
</evidence>
<reference evidence="3" key="1">
    <citation type="submission" date="2021-02" db="EMBL/GenBank/DDBJ databases">
        <authorList>
            <person name="Nowell W R."/>
        </authorList>
    </citation>
    <scope>NUCLEOTIDE SEQUENCE</scope>
</reference>
<dbReference type="InterPro" id="IPR036392">
    <property type="entry name" value="PLAT/LH2_dom_sf"/>
</dbReference>
<feature type="non-terminal residue" evidence="3">
    <location>
        <position position="50"/>
    </location>
</feature>
<feature type="non-terminal residue" evidence="3">
    <location>
        <position position="1"/>
    </location>
</feature>
<feature type="domain" description="PLAT" evidence="2">
    <location>
        <begin position="1"/>
        <end position="50"/>
    </location>
</feature>
<evidence type="ECO:0000313" key="5">
    <source>
        <dbReference type="Proteomes" id="UP000681967"/>
    </source>
</evidence>
<dbReference type="PROSITE" id="PS50095">
    <property type="entry name" value="PLAT"/>
    <property type="match status" value="1"/>
</dbReference>
<protein>
    <recommendedName>
        <fullName evidence="2">PLAT domain-containing protein</fullName>
    </recommendedName>
</protein>
<organism evidence="3 5">
    <name type="scientific">Rotaria magnacalcarata</name>
    <dbReference type="NCBI Taxonomy" id="392030"/>
    <lineage>
        <taxon>Eukaryota</taxon>
        <taxon>Metazoa</taxon>
        <taxon>Spiralia</taxon>
        <taxon>Gnathifera</taxon>
        <taxon>Rotifera</taxon>
        <taxon>Eurotatoria</taxon>
        <taxon>Bdelloidea</taxon>
        <taxon>Philodinida</taxon>
        <taxon>Philodinidae</taxon>
        <taxon>Rotaria</taxon>
    </lineage>
</organism>
<accession>A0A8S2Y2W8</accession>
<comment type="caution">
    <text evidence="3">The sequence shown here is derived from an EMBL/GenBank/DDBJ whole genome shotgun (WGS) entry which is preliminary data.</text>
</comment>
<proteinExistence type="predicted"/>
<dbReference type="SUPFAM" id="SSF49723">
    <property type="entry name" value="Lipase/lipooxygenase domain (PLAT/LH2 domain)"/>
    <property type="match status" value="1"/>
</dbReference>
<dbReference type="EMBL" id="CAJOBH010082211">
    <property type="protein sequence ID" value="CAF4522497.1"/>
    <property type="molecule type" value="Genomic_DNA"/>
</dbReference>
<dbReference type="EMBL" id="CAJOBJ010164628">
    <property type="protein sequence ID" value="CAF4859551.1"/>
    <property type="molecule type" value="Genomic_DNA"/>
</dbReference>
<evidence type="ECO:0000313" key="3">
    <source>
        <dbReference type="EMBL" id="CAF4522497.1"/>
    </source>
</evidence>
<dbReference type="InterPro" id="IPR001024">
    <property type="entry name" value="PLAT/LH2_dom"/>
</dbReference>
<gene>
    <name evidence="3" type="ORF">BYL167_LOCUS36971</name>
    <name evidence="4" type="ORF">GIL414_LOCUS49809</name>
</gene>
<dbReference type="Gene3D" id="2.60.60.20">
    <property type="entry name" value="PLAT/LH2 domain"/>
    <property type="match status" value="1"/>
</dbReference>
<comment type="caution">
    <text evidence="1">Lacks conserved residue(s) required for the propagation of feature annotation.</text>
</comment>
<evidence type="ECO:0000256" key="1">
    <source>
        <dbReference type="PROSITE-ProRule" id="PRU00152"/>
    </source>
</evidence>
<dbReference type="AlphaFoldDB" id="A0A8S2Y2W8"/>
<sequence>QNGDSGQLALKNSSTFLNKFERGHEDIFTFENILSLGPLKKLLIWHDDSS</sequence>
<dbReference type="Proteomes" id="UP000681967">
    <property type="component" value="Unassembled WGS sequence"/>
</dbReference>
<name>A0A8S2Y2W8_9BILA</name>
<evidence type="ECO:0000313" key="4">
    <source>
        <dbReference type="EMBL" id="CAF4859551.1"/>
    </source>
</evidence>